<evidence type="ECO:0000256" key="2">
    <source>
        <dbReference type="ARBA" id="ARBA00007165"/>
    </source>
</evidence>
<keyword evidence="5 6" id="KW-0472">Membrane</keyword>
<reference evidence="7" key="1">
    <citation type="journal article" date="2014" name="Int. J. Syst. Evol. Microbiol.">
        <title>Complete genome of a new Firmicutes species belonging to the dominant human colonic microbiota ('Ruminococcus bicirculans') reveals two chromosomes and a selective capacity to utilize plant glucans.</title>
        <authorList>
            <consortium name="NISC Comparative Sequencing Program"/>
            <person name="Wegmann U."/>
            <person name="Louis P."/>
            <person name="Goesmann A."/>
            <person name="Henrissat B."/>
            <person name="Duncan S.H."/>
            <person name="Flint H.J."/>
        </authorList>
    </citation>
    <scope>NUCLEOTIDE SEQUENCE</scope>
    <source>
        <strain evidence="7">VKM B-1499</strain>
    </source>
</reference>
<evidence type="ECO:0000256" key="5">
    <source>
        <dbReference type="ARBA" id="ARBA00023136"/>
    </source>
</evidence>
<keyword evidence="3 6" id="KW-0812">Transmembrane</keyword>
<evidence type="ECO:0000256" key="3">
    <source>
        <dbReference type="ARBA" id="ARBA00022692"/>
    </source>
</evidence>
<evidence type="ECO:0000313" key="7">
    <source>
        <dbReference type="EMBL" id="GLK50217.1"/>
    </source>
</evidence>
<dbReference type="InterPro" id="IPR045214">
    <property type="entry name" value="Surf1/Surf4"/>
</dbReference>
<keyword evidence="4 6" id="KW-1133">Transmembrane helix</keyword>
<accession>A0ABQ5TDR4</accession>
<reference evidence="7" key="2">
    <citation type="submission" date="2023-01" db="EMBL/GenBank/DDBJ databases">
        <authorList>
            <person name="Sun Q."/>
            <person name="Evtushenko L."/>
        </authorList>
    </citation>
    <scope>NUCLEOTIDE SEQUENCE</scope>
    <source>
        <strain evidence="7">VKM B-1499</strain>
    </source>
</reference>
<dbReference type="PANTHER" id="PTHR23427:SF2">
    <property type="entry name" value="SURFEIT LOCUS PROTEIN 1"/>
    <property type="match status" value="1"/>
</dbReference>
<feature type="transmembrane region" description="Helical" evidence="6">
    <location>
        <begin position="219"/>
        <end position="239"/>
    </location>
</feature>
<dbReference type="Proteomes" id="UP001143509">
    <property type="component" value="Unassembled WGS sequence"/>
</dbReference>
<keyword evidence="8" id="KW-1185">Reference proteome</keyword>
<evidence type="ECO:0000313" key="8">
    <source>
        <dbReference type="Proteomes" id="UP001143509"/>
    </source>
</evidence>
<dbReference type="PROSITE" id="PS50895">
    <property type="entry name" value="SURF1"/>
    <property type="match status" value="1"/>
</dbReference>
<proteinExistence type="inferred from homology"/>
<sequence>MIKGDSHNAPRRHLTLVWAGFGAALLFLSFVALGGWQVQRLAWKTELIAQVEARVHAPPVEAPGPASWSALSRQDQQYRRVMIRGVFQHEHEVLVQAVTDYGSGFWVMTPLATDKGFTVLVNRGFVPPERRSPADRSSGQLGGLQTVTGLLRITEPGGGFLRANDPAGDRWYSRDVAAIAAARGLSTFAPYFIDADVTPNPDGWPKGGLTVVRFPNSHLVYALTWFGMALLTLVGYGIVVREVRRRRRPA</sequence>
<dbReference type="Pfam" id="PF02104">
    <property type="entry name" value="SURF1"/>
    <property type="match status" value="1"/>
</dbReference>
<evidence type="ECO:0000256" key="6">
    <source>
        <dbReference type="RuleBase" id="RU363076"/>
    </source>
</evidence>
<organism evidence="7 8">
    <name type="scientific">Brevundimonas intermedia</name>
    <dbReference type="NCBI Taxonomy" id="74315"/>
    <lineage>
        <taxon>Bacteria</taxon>
        <taxon>Pseudomonadati</taxon>
        <taxon>Pseudomonadota</taxon>
        <taxon>Alphaproteobacteria</taxon>
        <taxon>Caulobacterales</taxon>
        <taxon>Caulobacteraceae</taxon>
        <taxon>Brevundimonas</taxon>
    </lineage>
</organism>
<name>A0ABQ5TDR4_9CAUL</name>
<evidence type="ECO:0000256" key="4">
    <source>
        <dbReference type="ARBA" id="ARBA00022989"/>
    </source>
</evidence>
<evidence type="ECO:0000256" key="1">
    <source>
        <dbReference type="ARBA" id="ARBA00004370"/>
    </source>
</evidence>
<dbReference type="EMBL" id="BSFD01000011">
    <property type="protein sequence ID" value="GLK50217.1"/>
    <property type="molecule type" value="Genomic_DNA"/>
</dbReference>
<protein>
    <recommendedName>
        <fullName evidence="6">SURF1-like protein</fullName>
    </recommendedName>
</protein>
<comment type="subcellular location">
    <subcellularLocation>
        <location evidence="6">Cell membrane</location>
        <topology evidence="6">Multi-pass membrane protein</topology>
    </subcellularLocation>
    <subcellularLocation>
        <location evidence="1">Membrane</location>
    </subcellularLocation>
</comment>
<dbReference type="InterPro" id="IPR002994">
    <property type="entry name" value="Surf1/Shy1"/>
</dbReference>
<feature type="transmembrane region" description="Helical" evidence="6">
    <location>
        <begin position="16"/>
        <end position="36"/>
    </location>
</feature>
<gene>
    <name evidence="7" type="ORF">GCM10017620_31910</name>
</gene>
<dbReference type="CDD" id="cd06662">
    <property type="entry name" value="SURF1"/>
    <property type="match status" value="1"/>
</dbReference>
<comment type="similarity">
    <text evidence="2 6">Belongs to the SURF1 family.</text>
</comment>
<dbReference type="PANTHER" id="PTHR23427">
    <property type="entry name" value="SURFEIT LOCUS PROTEIN"/>
    <property type="match status" value="1"/>
</dbReference>
<comment type="caution">
    <text evidence="7">The sequence shown here is derived from an EMBL/GenBank/DDBJ whole genome shotgun (WGS) entry which is preliminary data.</text>
</comment>
<keyword evidence="6" id="KW-1003">Cell membrane</keyword>